<dbReference type="PROSITE" id="PS50011">
    <property type="entry name" value="PROTEIN_KINASE_DOM"/>
    <property type="match status" value="1"/>
</dbReference>
<dbReference type="InterPro" id="IPR000719">
    <property type="entry name" value="Prot_kinase_dom"/>
</dbReference>
<dbReference type="AlphaFoldDB" id="A0A5J4UDX2"/>
<accession>A0A5J4UDX2</accession>
<dbReference type="EMBL" id="SNRW01017637">
    <property type="protein sequence ID" value="KAA6368151.1"/>
    <property type="molecule type" value="Genomic_DNA"/>
</dbReference>
<name>A0A5J4UDX2_9EUKA</name>
<sequence>EALNAGAVADPRMDMLSFGLVLYLMLTKKNLKLDNILFRTNPKIGGIDVQLCNFSLGRQFGDRVILKENGSSCGGIYYAPEALNAGAVADPRMDMLSFGLVLYLMLTKNHPLPGITLAEYQQYYGDNQYFDFQIS</sequence>
<dbReference type="OrthoDB" id="248495at2759"/>
<dbReference type="Proteomes" id="UP000324800">
    <property type="component" value="Unassembled WGS sequence"/>
</dbReference>
<dbReference type="GO" id="GO:0004672">
    <property type="term" value="F:protein kinase activity"/>
    <property type="evidence" value="ECO:0007669"/>
    <property type="project" value="InterPro"/>
</dbReference>
<evidence type="ECO:0000259" key="1">
    <source>
        <dbReference type="PROSITE" id="PS50011"/>
    </source>
</evidence>
<gene>
    <name evidence="2" type="ORF">EZS28_036322</name>
</gene>
<feature type="domain" description="Protein kinase" evidence="1">
    <location>
        <begin position="1"/>
        <end position="135"/>
    </location>
</feature>
<organism evidence="2 3">
    <name type="scientific">Streblomastix strix</name>
    <dbReference type="NCBI Taxonomy" id="222440"/>
    <lineage>
        <taxon>Eukaryota</taxon>
        <taxon>Metamonada</taxon>
        <taxon>Preaxostyla</taxon>
        <taxon>Oxymonadida</taxon>
        <taxon>Streblomastigidae</taxon>
        <taxon>Streblomastix</taxon>
    </lineage>
</organism>
<dbReference type="Gene3D" id="1.10.510.10">
    <property type="entry name" value="Transferase(Phosphotransferase) domain 1"/>
    <property type="match status" value="1"/>
</dbReference>
<evidence type="ECO:0000313" key="3">
    <source>
        <dbReference type="Proteomes" id="UP000324800"/>
    </source>
</evidence>
<comment type="caution">
    <text evidence="2">The sequence shown here is derived from an EMBL/GenBank/DDBJ whole genome shotgun (WGS) entry which is preliminary data.</text>
</comment>
<evidence type="ECO:0000313" key="2">
    <source>
        <dbReference type="EMBL" id="KAA6368151.1"/>
    </source>
</evidence>
<dbReference type="Pfam" id="PF00069">
    <property type="entry name" value="Pkinase"/>
    <property type="match status" value="1"/>
</dbReference>
<dbReference type="InterPro" id="IPR011009">
    <property type="entry name" value="Kinase-like_dom_sf"/>
</dbReference>
<reference evidence="2 3" key="1">
    <citation type="submission" date="2019-03" db="EMBL/GenBank/DDBJ databases">
        <title>Single cell metagenomics reveals metabolic interactions within the superorganism composed of flagellate Streblomastix strix and complex community of Bacteroidetes bacteria on its surface.</title>
        <authorList>
            <person name="Treitli S.C."/>
            <person name="Kolisko M."/>
            <person name="Husnik F."/>
            <person name="Keeling P."/>
            <person name="Hampl V."/>
        </authorList>
    </citation>
    <scope>NUCLEOTIDE SEQUENCE [LARGE SCALE GENOMIC DNA]</scope>
    <source>
        <strain evidence="2">ST1C</strain>
    </source>
</reference>
<feature type="non-terminal residue" evidence="2">
    <location>
        <position position="1"/>
    </location>
</feature>
<protein>
    <recommendedName>
        <fullName evidence="1">Protein kinase domain-containing protein</fullName>
    </recommendedName>
</protein>
<dbReference type="GO" id="GO:0005524">
    <property type="term" value="F:ATP binding"/>
    <property type="evidence" value="ECO:0007669"/>
    <property type="project" value="InterPro"/>
</dbReference>
<proteinExistence type="predicted"/>
<dbReference type="SUPFAM" id="SSF56112">
    <property type="entry name" value="Protein kinase-like (PK-like)"/>
    <property type="match status" value="1"/>
</dbReference>